<evidence type="ECO:0000313" key="6">
    <source>
        <dbReference type="EMBL" id="OHU14092.1"/>
    </source>
</evidence>
<dbReference type="CDD" id="cd00200">
    <property type="entry name" value="WD40"/>
    <property type="match status" value="2"/>
</dbReference>
<dbReference type="PROSITE" id="PS00678">
    <property type="entry name" value="WD_REPEATS_1"/>
    <property type="match status" value="1"/>
</dbReference>
<dbReference type="SUPFAM" id="SSF52200">
    <property type="entry name" value="Toll/Interleukin receptor TIR domain"/>
    <property type="match status" value="1"/>
</dbReference>
<feature type="repeat" description="WD" evidence="3">
    <location>
        <begin position="521"/>
        <end position="561"/>
    </location>
</feature>
<dbReference type="EMBL" id="MLIH01000002">
    <property type="protein sequence ID" value="OHU14092.1"/>
    <property type="molecule type" value="Genomic_DNA"/>
</dbReference>
<dbReference type="Gene3D" id="2.130.10.10">
    <property type="entry name" value="YVTN repeat-like/Quinoprotein amine dehydrogenase"/>
    <property type="match status" value="4"/>
</dbReference>
<dbReference type="InterPro" id="IPR011044">
    <property type="entry name" value="Quino_amine_DH_bsu"/>
</dbReference>
<comment type="caution">
    <text evidence="6">The sequence shown here is derived from an EMBL/GenBank/DDBJ whole genome shotgun (WGS) entry which is preliminary data.</text>
</comment>
<feature type="transmembrane region" description="Helical" evidence="4">
    <location>
        <begin position="208"/>
        <end position="229"/>
    </location>
</feature>
<sequence length="962" mass="104762">MTDDPAYAAELPLTEPGGYDYDAFLSYSRADTAVAEGIQKGLHRIGRKLGRLHALRVFRDKTDLAASPSLWAKLTEALDKSRYLVVVLSPNSAGSEWVNKEIDYWLAHRGRNNLVLVMADGTLIWDDTHGAFNPQNSTAAPPALATPDALGTEPIYIDVSADNPWDIQNPVFRDKLTDIAAPIHGKPKYELASEDLREQQRFRRFRRLAITALAILTILSVVTAGIAFIQRREAIRQRNDAVALRLATDADAIFKRLRGGTDDRALQELTVAARLSPVAARGGILSGLQSTSPLEKIIRTPRTPQGLRVTPDGKRLITGSNEESVIRIWDIATGQQLSELTGQTARIVGGLTADGKHLLTYDWDASQIGLWDLDTGRMIRQFEGRNAVMSADGTRIAAIRSDKQTGRQPIYRVEVWNTDTAEVIRTFPEQPNGLFDLALSPDGRRAVTLGADRLTHLWNVDTGEKIGEPIAIIGPRGPDDRNLRISHPEFSPDGRRFAAGVGDRTVRQWDAFTGVPLGGPITGHTGQVSRVAYSPDGTRIASGGDDATRVWNAETGVAINTPLNQASPDELMFSPNGQQIVSIVFFDRAIRVWRAAADSSLSSPLPTPAVNLPKDAKVAGLAPGHNLPDFSDTLGAIWNLENDRVTKLDDSVAAYNVTMTPDGRRAAAFKVDYVAATRTARYRVQVWDLQTGRLVSSTDQTNASTIAISPDGTRVAVGAPSLAVKKYGDRPITMFDADTGKRIDAEFSGLEATIKALRFSPDSRQLVAANGDQLRAWDAVTGKQIGDPWGGSNIYALAFSPDGRLLASGGLNTNSGVFQETISIWDAQSHQLVGEPLTGHNASVKTLDFSSDGRLLASGSGAATKFAEIRIWDVASRQQLGEPLNFDDSKSNSEFIVAFSTDATSIFASQRKSVWRWPGPARWPDLLCDKLSANMSRKQWKQWVSPDIDYVVGCPDLPIPES</sequence>
<dbReference type="PANTHER" id="PTHR22847:SF637">
    <property type="entry name" value="WD REPEAT DOMAIN 5B"/>
    <property type="match status" value="1"/>
</dbReference>
<organism evidence="6 7">
    <name type="scientific">Mycobacteroides saopaulense</name>
    <dbReference type="NCBI Taxonomy" id="1578165"/>
    <lineage>
        <taxon>Bacteria</taxon>
        <taxon>Bacillati</taxon>
        <taxon>Actinomycetota</taxon>
        <taxon>Actinomycetes</taxon>
        <taxon>Mycobacteriales</taxon>
        <taxon>Mycobacteriaceae</taxon>
        <taxon>Mycobacteroides</taxon>
    </lineage>
</organism>
<dbReference type="SUPFAM" id="SSF50969">
    <property type="entry name" value="YVTN repeat-like/Quinoprotein amine dehydrogenase"/>
    <property type="match status" value="1"/>
</dbReference>
<dbReference type="InterPro" id="IPR011047">
    <property type="entry name" value="Quinoprotein_ADH-like_sf"/>
</dbReference>
<dbReference type="PROSITE" id="PS50104">
    <property type="entry name" value="TIR"/>
    <property type="match status" value="1"/>
</dbReference>
<gene>
    <name evidence="6" type="ORF">BKG73_05485</name>
</gene>
<proteinExistence type="predicted"/>
<dbReference type="RefSeq" id="WP_070934182.1">
    <property type="nucleotide sequence ID" value="NZ_MLIH01000002.1"/>
</dbReference>
<keyword evidence="4" id="KW-0472">Membrane</keyword>
<dbReference type="Pfam" id="PF00400">
    <property type="entry name" value="WD40"/>
    <property type="match status" value="4"/>
</dbReference>
<dbReference type="PROSITE" id="PS50294">
    <property type="entry name" value="WD_REPEATS_REGION"/>
    <property type="match status" value="1"/>
</dbReference>
<evidence type="ECO:0000256" key="4">
    <source>
        <dbReference type="SAM" id="Phobius"/>
    </source>
</evidence>
<feature type="repeat" description="WD" evidence="3">
    <location>
        <begin position="837"/>
        <end position="860"/>
    </location>
</feature>
<evidence type="ECO:0000313" key="7">
    <source>
        <dbReference type="Proteomes" id="UP000179621"/>
    </source>
</evidence>
<keyword evidence="1 3" id="KW-0853">WD repeat</keyword>
<dbReference type="PANTHER" id="PTHR22847">
    <property type="entry name" value="WD40 REPEAT PROTEIN"/>
    <property type="match status" value="1"/>
</dbReference>
<keyword evidence="2" id="KW-0677">Repeat</keyword>
<dbReference type="InterPro" id="IPR015943">
    <property type="entry name" value="WD40/YVTN_repeat-like_dom_sf"/>
</dbReference>
<dbReference type="Proteomes" id="UP000179621">
    <property type="component" value="Unassembled WGS sequence"/>
</dbReference>
<protein>
    <recommendedName>
        <fullName evidence="5">TIR domain-containing protein</fullName>
    </recommendedName>
</protein>
<dbReference type="InterPro" id="IPR001680">
    <property type="entry name" value="WD40_rpt"/>
</dbReference>
<name>A0ABX3C6L6_9MYCO</name>
<feature type="repeat" description="WD" evidence="3">
    <location>
        <begin position="427"/>
        <end position="468"/>
    </location>
</feature>
<dbReference type="SUPFAM" id="SSF50998">
    <property type="entry name" value="Quinoprotein alcohol dehydrogenase-like"/>
    <property type="match status" value="1"/>
</dbReference>
<dbReference type="InterPro" id="IPR019775">
    <property type="entry name" value="WD40_repeat_CS"/>
</dbReference>
<keyword evidence="7" id="KW-1185">Reference proteome</keyword>
<dbReference type="Pfam" id="PF13676">
    <property type="entry name" value="TIR_2"/>
    <property type="match status" value="1"/>
</dbReference>
<keyword evidence="4" id="KW-0812">Transmembrane</keyword>
<evidence type="ECO:0000256" key="3">
    <source>
        <dbReference type="PROSITE-ProRule" id="PRU00221"/>
    </source>
</evidence>
<dbReference type="Gene3D" id="3.40.50.10140">
    <property type="entry name" value="Toll/interleukin-1 receptor homology (TIR) domain"/>
    <property type="match status" value="1"/>
</dbReference>
<dbReference type="SMART" id="SM00320">
    <property type="entry name" value="WD40"/>
    <property type="match status" value="10"/>
</dbReference>
<evidence type="ECO:0000259" key="5">
    <source>
        <dbReference type="PROSITE" id="PS50104"/>
    </source>
</evidence>
<feature type="domain" description="TIR" evidence="5">
    <location>
        <begin position="19"/>
        <end position="140"/>
    </location>
</feature>
<evidence type="ECO:0000256" key="2">
    <source>
        <dbReference type="ARBA" id="ARBA00022737"/>
    </source>
</evidence>
<accession>A0ABX3C6L6</accession>
<dbReference type="InterPro" id="IPR000157">
    <property type="entry name" value="TIR_dom"/>
</dbReference>
<evidence type="ECO:0000256" key="1">
    <source>
        <dbReference type="ARBA" id="ARBA00022574"/>
    </source>
</evidence>
<dbReference type="SMART" id="SM00255">
    <property type="entry name" value="TIR"/>
    <property type="match status" value="1"/>
</dbReference>
<dbReference type="InterPro" id="IPR035897">
    <property type="entry name" value="Toll_tir_struct_dom_sf"/>
</dbReference>
<reference evidence="6 7" key="1">
    <citation type="submission" date="2016-10" db="EMBL/GenBank/DDBJ databases">
        <title>Evaluation of Human, Animal and Environmental Mycobacterium chelonae Isolates by Core Genome Phylogenomic Analysis, Targeted Gene Comparison, and Anti-microbial Susceptibility Patterns: A Tale of Mistaken Identities.</title>
        <authorList>
            <person name="Fogelson S.B."/>
            <person name="Camus A.C."/>
            <person name="Lorenz W."/>
            <person name="Vasireddy R."/>
            <person name="Vasireddy S."/>
            <person name="Smith T."/>
            <person name="Brown-Elliott B.A."/>
            <person name="Wallace R.J.Jr."/>
            <person name="Hasan N.A."/>
            <person name="Reischl U."/>
            <person name="Sanchez S."/>
        </authorList>
    </citation>
    <scope>NUCLEOTIDE SEQUENCE [LARGE SCALE GENOMIC DNA]</scope>
    <source>
        <strain evidence="6 7">8528</strain>
    </source>
</reference>
<feature type="repeat" description="WD" evidence="3">
    <location>
        <begin position="490"/>
        <end position="510"/>
    </location>
</feature>
<keyword evidence="4" id="KW-1133">Transmembrane helix</keyword>
<dbReference type="PROSITE" id="PS50082">
    <property type="entry name" value="WD_REPEATS_2"/>
    <property type="match status" value="4"/>
</dbReference>